<comment type="similarity">
    <text evidence="3">Belongs to the cytochrome P450 family.</text>
</comment>
<dbReference type="InterPro" id="IPR017972">
    <property type="entry name" value="Cyt_P450_CS"/>
</dbReference>
<keyword evidence="3" id="KW-0503">Monooxygenase</keyword>
<name>A0ABR0D7F2_9LAMI</name>
<organism evidence="5 6">
    <name type="scientific">Penstemon davidsonii</name>
    <dbReference type="NCBI Taxonomy" id="160366"/>
    <lineage>
        <taxon>Eukaryota</taxon>
        <taxon>Viridiplantae</taxon>
        <taxon>Streptophyta</taxon>
        <taxon>Embryophyta</taxon>
        <taxon>Tracheophyta</taxon>
        <taxon>Spermatophyta</taxon>
        <taxon>Magnoliopsida</taxon>
        <taxon>eudicotyledons</taxon>
        <taxon>Gunneridae</taxon>
        <taxon>Pentapetalae</taxon>
        <taxon>asterids</taxon>
        <taxon>lamiids</taxon>
        <taxon>Lamiales</taxon>
        <taxon>Plantaginaceae</taxon>
        <taxon>Cheloneae</taxon>
        <taxon>Penstemon</taxon>
    </lineage>
</organism>
<keyword evidence="4" id="KW-0812">Transmembrane</keyword>
<keyword evidence="4" id="KW-1133">Transmembrane helix</keyword>
<dbReference type="InterPro" id="IPR001128">
    <property type="entry name" value="Cyt_P450"/>
</dbReference>
<dbReference type="PROSITE" id="PS00086">
    <property type="entry name" value="CYTOCHROME_P450"/>
    <property type="match status" value="1"/>
</dbReference>
<dbReference type="Gene3D" id="1.10.630.10">
    <property type="entry name" value="Cytochrome P450"/>
    <property type="match status" value="1"/>
</dbReference>
<keyword evidence="4" id="KW-0472">Membrane</keyword>
<keyword evidence="3" id="KW-0349">Heme</keyword>
<keyword evidence="3" id="KW-0408">Iron</keyword>
<evidence type="ECO:0000256" key="4">
    <source>
        <dbReference type="SAM" id="Phobius"/>
    </source>
</evidence>
<dbReference type="PRINTS" id="PR00463">
    <property type="entry name" value="EP450I"/>
</dbReference>
<evidence type="ECO:0000313" key="6">
    <source>
        <dbReference type="Proteomes" id="UP001291926"/>
    </source>
</evidence>
<reference evidence="5 6" key="1">
    <citation type="journal article" date="2023" name="bioRxiv">
        <title>Genome report: Whole genome sequence and annotation of Penstemon davidsonii.</title>
        <authorList>
            <person name="Ostevik K.L."/>
            <person name="Alabady M."/>
            <person name="Zhang M."/>
            <person name="Rausher M.D."/>
        </authorList>
    </citation>
    <scope>NUCLEOTIDE SEQUENCE [LARGE SCALE GENOMIC DNA]</scope>
    <source>
        <strain evidence="5">DNT005</strain>
        <tissue evidence="5">Whole leaf</tissue>
    </source>
</reference>
<dbReference type="Proteomes" id="UP001291926">
    <property type="component" value="Unassembled WGS sequence"/>
</dbReference>
<comment type="caution">
    <text evidence="5">The sequence shown here is derived from an EMBL/GenBank/DDBJ whole genome shotgun (WGS) entry which is preliminary data.</text>
</comment>
<evidence type="ECO:0000256" key="2">
    <source>
        <dbReference type="ARBA" id="ARBA00023002"/>
    </source>
</evidence>
<dbReference type="PANTHER" id="PTHR47951:SF7">
    <property type="entry name" value="FLAVONOID 3',5'-HYDROXYLASE-LIKE ISOFORM X1"/>
    <property type="match status" value="1"/>
</dbReference>
<dbReference type="InterPro" id="IPR002401">
    <property type="entry name" value="Cyt_P450_E_grp-I"/>
</dbReference>
<dbReference type="CDD" id="cd11073">
    <property type="entry name" value="CYP76-like"/>
    <property type="match status" value="1"/>
</dbReference>
<accession>A0ABR0D7F2</accession>
<dbReference type="Pfam" id="PF00067">
    <property type="entry name" value="p450"/>
    <property type="match status" value="1"/>
</dbReference>
<protein>
    <recommendedName>
        <fullName evidence="7">Cytochrome P450</fullName>
    </recommendedName>
</protein>
<feature type="transmembrane region" description="Helical" evidence="4">
    <location>
        <begin position="6"/>
        <end position="23"/>
    </location>
</feature>
<keyword evidence="6" id="KW-1185">Reference proteome</keyword>
<evidence type="ECO:0008006" key="7">
    <source>
        <dbReference type="Google" id="ProtNLM"/>
    </source>
</evidence>
<dbReference type="PANTHER" id="PTHR47951">
    <property type="entry name" value="OS08G0547900 PROTEIN"/>
    <property type="match status" value="1"/>
</dbReference>
<gene>
    <name evidence="5" type="ORF">RD792_007533</name>
</gene>
<keyword evidence="3" id="KW-0479">Metal-binding</keyword>
<evidence type="ECO:0000256" key="1">
    <source>
        <dbReference type="ARBA" id="ARBA00004167"/>
    </source>
</evidence>
<evidence type="ECO:0000313" key="5">
    <source>
        <dbReference type="EMBL" id="KAK4484930.1"/>
    </source>
</evidence>
<dbReference type="PRINTS" id="PR00385">
    <property type="entry name" value="P450"/>
</dbReference>
<comment type="subcellular location">
    <subcellularLocation>
        <location evidence="1">Membrane</location>
        <topology evidence="1">Single-pass membrane protein</topology>
    </subcellularLocation>
</comment>
<dbReference type="InterPro" id="IPR036396">
    <property type="entry name" value="Cyt_P450_sf"/>
</dbReference>
<keyword evidence="2 3" id="KW-0560">Oxidoreductase</keyword>
<sequence>MDASFLLAILISFLTILIIYKFLKKSKVVLPPGPRGLPILGYLPFIKTNLHIQIDEFARKYGPIYKFWLGSKLVVVITSPSLIKEVVRDKDAIFANHDPMASGIAATAGGINIVHSDYGPYWRHLRKLLARDMLSNHNLEASYGLRKDEVRKSTKYVYGKIGKAIDVGEVIFVTEFNVIMSLMWGGTISEEAARDRIGKEFREKVSKLVELLARSNVSDYFPCLARFDLQGIVKEMKGVVPGIEDTLTYVINKRKEMMMLRNGNGNSNVVEGDHQNSVASSSTKRKDFLEILLELTDEKAEQPMNVTQIRVFLTDIVVAGTDTTATIIEWVMAELLRNPDVMNRVQQELDNVVGINNIVEESDISKLVYLDAVLKEGFRLHSPLPFVLSRRPSQTVTLGGYTIPKRTPVLLNAWSTLRDPQVWDNPSEFKPERFLNDHDHKWDYSGHNFQYLPFGSGRRICPGLPLAEKMVLYMIATMLHSFDWKLQEGDELDMSEKFGIVMRKEKPLFAVPYQRLPHSNLYQ</sequence>
<evidence type="ECO:0000256" key="3">
    <source>
        <dbReference type="RuleBase" id="RU000461"/>
    </source>
</evidence>
<proteinExistence type="inferred from homology"/>
<dbReference type="SUPFAM" id="SSF48264">
    <property type="entry name" value="Cytochrome P450"/>
    <property type="match status" value="1"/>
</dbReference>
<dbReference type="EMBL" id="JAYDYQ010002533">
    <property type="protein sequence ID" value="KAK4484930.1"/>
    <property type="molecule type" value="Genomic_DNA"/>
</dbReference>